<keyword evidence="5 10" id="KW-0067">ATP-binding</keyword>
<keyword evidence="10" id="KW-0862">Zinc</keyword>
<dbReference type="Proteomes" id="UP000696931">
    <property type="component" value="Unassembled WGS sequence"/>
</dbReference>
<dbReference type="GO" id="GO:0016787">
    <property type="term" value="F:hydrolase activity"/>
    <property type="evidence" value="ECO:0007669"/>
    <property type="project" value="UniProtKB-KW"/>
</dbReference>
<keyword evidence="2 10" id="KW-0547">Nucleotide-binding</keyword>
<accession>A0A933SCW5</accession>
<keyword evidence="6" id="KW-0346">Stress response</keyword>
<dbReference type="InterPro" id="IPR020588">
    <property type="entry name" value="RecA_ATP-bd"/>
</dbReference>
<keyword evidence="4" id="KW-0378">Hydrolase</keyword>
<dbReference type="InterPro" id="IPR027417">
    <property type="entry name" value="P-loop_NTPase"/>
</dbReference>
<organism evidence="13 14">
    <name type="scientific">Eiseniibacteriota bacterium</name>
    <dbReference type="NCBI Taxonomy" id="2212470"/>
    <lineage>
        <taxon>Bacteria</taxon>
        <taxon>Candidatus Eiseniibacteriota</taxon>
    </lineage>
</organism>
<reference evidence="13" key="1">
    <citation type="submission" date="2020-07" db="EMBL/GenBank/DDBJ databases">
        <title>Huge and variable diversity of episymbiotic CPR bacteria and DPANN archaea in groundwater ecosystems.</title>
        <authorList>
            <person name="He C.Y."/>
            <person name="Keren R."/>
            <person name="Whittaker M."/>
            <person name="Farag I.F."/>
            <person name="Doudna J."/>
            <person name="Cate J.H.D."/>
            <person name="Banfield J.F."/>
        </authorList>
    </citation>
    <scope>NUCLEOTIDE SEQUENCE</scope>
    <source>
        <strain evidence="13">NC_groundwater_1813_Pr3_B-0.1um_71_17</strain>
    </source>
</reference>
<evidence type="ECO:0000256" key="11">
    <source>
        <dbReference type="SAM" id="MobiDB-lite"/>
    </source>
</evidence>
<feature type="compositionally biased region" description="Basic and acidic residues" evidence="11">
    <location>
        <begin position="468"/>
        <end position="479"/>
    </location>
</feature>
<dbReference type="GO" id="GO:0000725">
    <property type="term" value="P:recombinational repair"/>
    <property type="evidence" value="ECO:0007669"/>
    <property type="project" value="TreeGrafter"/>
</dbReference>
<keyword evidence="1 10" id="KW-0479">Metal-binding</keyword>
<comment type="function">
    <text evidence="10">DNA-dependent ATPase involved in processing of recombination intermediates, plays a role in repairing DNA breaks. Stimulates the branch migration of RecA-mediated strand transfer reactions, allowing the 3' invading strand to extend heteroduplex DNA faster. Binds ssDNA in the presence of ADP but not other nucleotides, has ATPase activity that is stimulated by ssDNA and various branched DNA structures, but inhibited by SSB. Does not have RecA's homology-searching function.</text>
</comment>
<dbReference type="InterPro" id="IPR020568">
    <property type="entry name" value="Ribosomal_Su5_D2-typ_SF"/>
</dbReference>
<evidence type="ECO:0000256" key="4">
    <source>
        <dbReference type="ARBA" id="ARBA00022801"/>
    </source>
</evidence>
<dbReference type="Gene3D" id="3.30.230.10">
    <property type="match status" value="1"/>
</dbReference>
<feature type="region of interest" description="Disordered" evidence="11">
    <location>
        <begin position="434"/>
        <end position="479"/>
    </location>
</feature>
<dbReference type="GO" id="GO:0005524">
    <property type="term" value="F:ATP binding"/>
    <property type="evidence" value="ECO:0007669"/>
    <property type="project" value="UniProtKB-UniRule"/>
</dbReference>
<evidence type="ECO:0000256" key="3">
    <source>
        <dbReference type="ARBA" id="ARBA00022763"/>
    </source>
</evidence>
<dbReference type="SMART" id="SM00382">
    <property type="entry name" value="AAA"/>
    <property type="match status" value="1"/>
</dbReference>
<dbReference type="FunFam" id="3.40.50.300:FF:000050">
    <property type="entry name" value="DNA repair protein RadA"/>
    <property type="match status" value="1"/>
</dbReference>
<evidence type="ECO:0000256" key="6">
    <source>
        <dbReference type="ARBA" id="ARBA00023016"/>
    </source>
</evidence>
<keyword evidence="8 10" id="KW-0234">DNA repair</keyword>
<dbReference type="InterPro" id="IPR014721">
    <property type="entry name" value="Ribsml_uS5_D2-typ_fold_subgr"/>
</dbReference>
<evidence type="ECO:0000256" key="8">
    <source>
        <dbReference type="ARBA" id="ARBA00023204"/>
    </source>
</evidence>
<dbReference type="SUPFAM" id="SSF52540">
    <property type="entry name" value="P-loop containing nucleoside triphosphate hydrolases"/>
    <property type="match status" value="1"/>
</dbReference>
<feature type="non-terminal residue" evidence="13">
    <location>
        <position position="1"/>
    </location>
</feature>
<dbReference type="PANTHER" id="PTHR32472:SF10">
    <property type="entry name" value="DNA REPAIR PROTEIN RADA-LIKE PROTEIN"/>
    <property type="match status" value="1"/>
</dbReference>
<proteinExistence type="inferred from homology"/>
<gene>
    <name evidence="13" type="primary">radA</name>
    <name evidence="13" type="ORF">HZA61_12095</name>
</gene>
<dbReference type="PRINTS" id="PR01874">
    <property type="entry name" value="DNAREPAIRADA"/>
</dbReference>
<comment type="similarity">
    <text evidence="10">Belongs to the RecA family. RadA subfamily.</text>
</comment>
<keyword evidence="3 10" id="KW-0227">DNA damage</keyword>
<evidence type="ECO:0000256" key="5">
    <source>
        <dbReference type="ARBA" id="ARBA00022840"/>
    </source>
</evidence>
<dbReference type="EMBL" id="JACRIW010000084">
    <property type="protein sequence ID" value="MBI5170221.1"/>
    <property type="molecule type" value="Genomic_DNA"/>
</dbReference>
<evidence type="ECO:0000259" key="12">
    <source>
        <dbReference type="PROSITE" id="PS50162"/>
    </source>
</evidence>
<dbReference type="SUPFAM" id="SSF54211">
    <property type="entry name" value="Ribosomal protein S5 domain 2-like"/>
    <property type="match status" value="1"/>
</dbReference>
<evidence type="ECO:0000256" key="10">
    <source>
        <dbReference type="RuleBase" id="RU003555"/>
    </source>
</evidence>
<dbReference type="GO" id="GO:0140664">
    <property type="term" value="F:ATP-dependent DNA damage sensor activity"/>
    <property type="evidence" value="ECO:0007669"/>
    <property type="project" value="InterPro"/>
</dbReference>
<evidence type="ECO:0000256" key="7">
    <source>
        <dbReference type="ARBA" id="ARBA00023125"/>
    </source>
</evidence>
<dbReference type="Gene3D" id="3.40.50.300">
    <property type="entry name" value="P-loop containing nucleotide triphosphate hydrolases"/>
    <property type="match status" value="1"/>
</dbReference>
<comment type="caution">
    <text evidence="13">The sequence shown here is derived from an EMBL/GenBank/DDBJ whole genome shotgun (WGS) entry which is preliminary data.</text>
</comment>
<dbReference type="HAMAP" id="MF_01498">
    <property type="entry name" value="RadA_bact"/>
    <property type="match status" value="1"/>
</dbReference>
<dbReference type="Pfam" id="PF13481">
    <property type="entry name" value="AAA_25"/>
    <property type="match status" value="1"/>
</dbReference>
<dbReference type="AlphaFoldDB" id="A0A933SCW5"/>
<evidence type="ECO:0000256" key="9">
    <source>
        <dbReference type="NCBIfam" id="TIGR00416"/>
    </source>
</evidence>
<feature type="compositionally biased region" description="Basic and acidic residues" evidence="11">
    <location>
        <begin position="437"/>
        <end position="454"/>
    </location>
</feature>
<dbReference type="InterPro" id="IPR003593">
    <property type="entry name" value="AAA+_ATPase"/>
</dbReference>
<evidence type="ECO:0000256" key="2">
    <source>
        <dbReference type="ARBA" id="ARBA00022741"/>
    </source>
</evidence>
<keyword evidence="10" id="KW-0863">Zinc-finger</keyword>
<evidence type="ECO:0000313" key="13">
    <source>
        <dbReference type="EMBL" id="MBI5170221.1"/>
    </source>
</evidence>
<name>A0A933SCW5_UNCEI</name>
<dbReference type="CDD" id="cd01121">
    <property type="entry name" value="RadA_SMS_N"/>
    <property type="match status" value="1"/>
</dbReference>
<dbReference type="PROSITE" id="PS50162">
    <property type="entry name" value="RECA_2"/>
    <property type="match status" value="1"/>
</dbReference>
<dbReference type="NCBIfam" id="TIGR00416">
    <property type="entry name" value="sms"/>
    <property type="match status" value="1"/>
</dbReference>
<dbReference type="GO" id="GO:0005829">
    <property type="term" value="C:cytosol"/>
    <property type="evidence" value="ECO:0007669"/>
    <property type="project" value="TreeGrafter"/>
</dbReference>
<dbReference type="GO" id="GO:0008270">
    <property type="term" value="F:zinc ion binding"/>
    <property type="evidence" value="ECO:0007669"/>
    <property type="project" value="UniProtKB-KW"/>
</dbReference>
<evidence type="ECO:0000313" key="14">
    <source>
        <dbReference type="Proteomes" id="UP000696931"/>
    </source>
</evidence>
<keyword evidence="7 10" id="KW-0238">DNA-binding</keyword>
<sequence length="479" mass="50808">AAGRAGGAAGSAGRRGAARWVPAGDARAEGPQPLAEVSMEHAERAATGLRELDRVLGGGLVPGSLLLVGGDPGIGKSTLMLQLAMALSREGRKVLYVSGEESEQQIRLRAARLGDVPPTLLLLCETDLEAVLEAAAKVQPDAMIADSIQTLSRSDLEGGPGTVTQVRECGLALLHYAKGSRTPVFLVGHVTKDGAVAGPRVLEHMVDAVLYLEGERYQHYRVLRAAKNRFGSTNELGVFEMLDTGLREVANPSQAFLSDGERTEPGVAVVASLEGSRPLLVEVQALVSTSFYGTPQRVTAGFDQRRLAVLLAVLERRVGLKLGRHDVFVTVTGGLKLDDPGTDLGVALAIASSYRSRPLLRRTLALGEISLSGELRRVSRLDARLREAAQLGFVRAGFPKAQAADAEGIAIERVPLGTVREAFDALLGEKVAGPAVERAERAERPAPPRPREGGEAPAGQLRAPLRVPRPERTPRPEGE</sequence>
<evidence type="ECO:0000256" key="1">
    <source>
        <dbReference type="ARBA" id="ARBA00022723"/>
    </source>
</evidence>
<dbReference type="PANTHER" id="PTHR32472">
    <property type="entry name" value="DNA REPAIR PROTEIN RADA"/>
    <property type="match status" value="1"/>
</dbReference>
<dbReference type="InterPro" id="IPR004504">
    <property type="entry name" value="DNA_repair_RadA"/>
</dbReference>
<protein>
    <recommendedName>
        <fullName evidence="9 10">DNA repair protein RadA</fullName>
    </recommendedName>
</protein>
<dbReference type="GO" id="GO:0003684">
    <property type="term" value="F:damaged DNA binding"/>
    <property type="evidence" value="ECO:0007669"/>
    <property type="project" value="InterPro"/>
</dbReference>
<feature type="domain" description="RecA family profile 1" evidence="12">
    <location>
        <begin position="41"/>
        <end position="190"/>
    </location>
</feature>